<dbReference type="SUPFAM" id="SSF46689">
    <property type="entry name" value="Homeodomain-like"/>
    <property type="match status" value="1"/>
</dbReference>
<dbReference type="AlphaFoldDB" id="A0A9P3HBR1"/>
<dbReference type="GO" id="GO:0000981">
    <property type="term" value="F:DNA-binding transcription factor activity, RNA polymerase II-specific"/>
    <property type="evidence" value="ECO:0007669"/>
    <property type="project" value="TreeGrafter"/>
</dbReference>
<dbReference type="EMBL" id="BQFW01000008">
    <property type="protein sequence ID" value="GJJ73488.1"/>
    <property type="molecule type" value="Genomic_DNA"/>
</dbReference>
<sequence>MSSPTPSPRIPQRSDSFTDEEEIPKHVRSTHRHHDVLMSPPLSQKSQDCLQEPSSYPLSDTECQPSQPQQQQEQQQDIDLPQPRPTLTLQLQQPHGQQSPSLHPFDQTSPSTPKKTLNWVNALPSHFDATSPERHPRKRRRRTNREELDILEDAFARNQLPDAAVRQELGERLGMSVRAVQIWFQNRRQTLRKKSVCSNGGGTHHTGSEEDSSRSEGELHDSMYRRSSGESVLLSPSPLLSPLGGPRQFSKKASKSCSDLISVSPVLHPSADSTTFLRAETCSSLPTIVSPLPTPPRHEDPHLRSVSPCKPLSQPRESTDSDSTQSEPVIKAEAVELSLRQILSSAVSSGDEKVKQDVDQKETPAPVVPGIVDSKTADMHLSMLLQEAKKRSGQGLNPPMALWADTSNKPVLNPTFSGTSQSMTACLPVPSRSMSTPSIKFPGSSGGHGQFHHRSISKTSSGRKHRPESNHGSSSYYPHGPSLYPRTMSLMEQVINRQQQQHQHYQTPPHSSTNFRQSSLSNASKRQGMYNSNNITSGYRSPSTSSSTISTSMTNLSQWGRQLQQQVADRRALPLYRPSSRSGLGQTAVRARRLSIGKYLFDSETDEDATDDALSPPSRQARKRRVRASPAPSTSLTTLAGGDKESEDGDETDEEDFLAQSAHVKKRLTLTPTRGTFESPNSRHRLVAHHLSLQPGREGHYRNMDSRTKSLKTSLSTLSLAGSSPSAVRDFGGHSLDGPDGPTLERNRTWSGYGELGSGLPPTSTTFSSPRKTVVSHASADIKPSHSHPGSRISSPSPPARVPRDLNLDELECASVLAGLGWSC</sequence>
<feature type="compositionally biased region" description="Acidic residues" evidence="7">
    <location>
        <begin position="645"/>
        <end position="656"/>
    </location>
</feature>
<feature type="compositionally biased region" description="Basic and acidic residues" evidence="7">
    <location>
        <begin position="206"/>
        <end position="228"/>
    </location>
</feature>
<dbReference type="SMART" id="SM00389">
    <property type="entry name" value="HOX"/>
    <property type="match status" value="1"/>
</dbReference>
<feature type="compositionally biased region" description="Basic and acidic residues" evidence="7">
    <location>
        <begin position="350"/>
        <end position="362"/>
    </location>
</feature>
<dbReference type="PROSITE" id="PS50071">
    <property type="entry name" value="HOMEOBOX_2"/>
    <property type="match status" value="1"/>
</dbReference>
<evidence type="ECO:0000313" key="9">
    <source>
        <dbReference type="EMBL" id="GJJ73488.1"/>
    </source>
</evidence>
<dbReference type="PANTHER" id="PTHR24208:SF127">
    <property type="entry name" value="LIM_HOMEOBOX PROTEIN AWH"/>
    <property type="match status" value="1"/>
</dbReference>
<reference evidence="9" key="1">
    <citation type="submission" date="2021-11" db="EMBL/GenBank/DDBJ databases">
        <authorList>
            <person name="Herlambang A."/>
            <person name="Guo Y."/>
            <person name="Takashima Y."/>
            <person name="Nishizawa T."/>
        </authorList>
    </citation>
    <scope>NUCLEOTIDE SEQUENCE</scope>
    <source>
        <strain evidence="9">E1425</strain>
    </source>
</reference>
<name>A0A9P3HBR1_9FUNG</name>
<proteinExistence type="predicted"/>
<evidence type="ECO:0000256" key="7">
    <source>
        <dbReference type="SAM" id="MobiDB-lite"/>
    </source>
</evidence>
<accession>A0A9P3HBR1</accession>
<dbReference type="InterPro" id="IPR050453">
    <property type="entry name" value="LIM_Homeobox_TF"/>
</dbReference>
<keyword evidence="4 5" id="KW-0539">Nucleus</keyword>
<evidence type="ECO:0000256" key="1">
    <source>
        <dbReference type="ARBA" id="ARBA00004123"/>
    </source>
</evidence>
<feature type="compositionally biased region" description="Basic residues" evidence="7">
    <location>
        <begin position="450"/>
        <end position="466"/>
    </location>
</feature>
<protein>
    <recommendedName>
        <fullName evidence="8">Homeobox domain-containing protein</fullName>
    </recommendedName>
</protein>
<feature type="domain" description="Homeobox" evidence="8">
    <location>
        <begin position="134"/>
        <end position="194"/>
    </location>
</feature>
<feature type="region of interest" description="Disordered" evidence="7">
    <location>
        <begin position="193"/>
        <end position="248"/>
    </location>
</feature>
<feature type="compositionally biased region" description="Polar residues" evidence="7">
    <location>
        <begin position="508"/>
        <end position="535"/>
    </location>
</feature>
<dbReference type="OrthoDB" id="6159439at2759"/>
<feature type="region of interest" description="Disordered" evidence="7">
    <location>
        <begin position="723"/>
        <end position="802"/>
    </location>
</feature>
<keyword evidence="3 5" id="KW-0371">Homeobox</keyword>
<dbReference type="Pfam" id="PF00046">
    <property type="entry name" value="Homeodomain"/>
    <property type="match status" value="1"/>
</dbReference>
<keyword evidence="2 5" id="KW-0238">DNA-binding</keyword>
<feature type="compositionally biased region" description="Low complexity" evidence="7">
    <location>
        <begin position="64"/>
        <end position="104"/>
    </location>
</feature>
<dbReference type="CDD" id="cd00086">
    <property type="entry name" value="homeodomain"/>
    <property type="match status" value="1"/>
</dbReference>
<feature type="compositionally biased region" description="Low complexity" evidence="7">
    <location>
        <begin position="229"/>
        <end position="246"/>
    </location>
</feature>
<reference evidence="9" key="2">
    <citation type="journal article" date="2022" name="Microbiol. Resour. Announc.">
        <title>Whole-Genome Sequence of Entomortierella parvispora E1425, a Mucoromycotan Fungus Associated with Burkholderiaceae-Related Endosymbiotic Bacteria.</title>
        <authorList>
            <person name="Herlambang A."/>
            <person name="Guo Y."/>
            <person name="Takashima Y."/>
            <person name="Narisawa K."/>
            <person name="Ohta H."/>
            <person name="Nishizawa T."/>
        </authorList>
    </citation>
    <scope>NUCLEOTIDE SEQUENCE</scope>
    <source>
        <strain evidence="9">E1425</strain>
    </source>
</reference>
<feature type="compositionally biased region" description="Polar residues" evidence="7">
    <location>
        <begin position="41"/>
        <end position="63"/>
    </location>
</feature>
<feature type="region of interest" description="Disordered" evidence="7">
    <location>
        <begin position="496"/>
        <end position="551"/>
    </location>
</feature>
<dbReference type="InterPro" id="IPR009057">
    <property type="entry name" value="Homeodomain-like_sf"/>
</dbReference>
<feature type="region of interest" description="Disordered" evidence="7">
    <location>
        <begin position="348"/>
        <end position="371"/>
    </location>
</feature>
<evidence type="ECO:0000313" key="10">
    <source>
        <dbReference type="Proteomes" id="UP000827284"/>
    </source>
</evidence>
<organism evidence="9 10">
    <name type="scientific">Entomortierella parvispora</name>
    <dbReference type="NCBI Taxonomy" id="205924"/>
    <lineage>
        <taxon>Eukaryota</taxon>
        <taxon>Fungi</taxon>
        <taxon>Fungi incertae sedis</taxon>
        <taxon>Mucoromycota</taxon>
        <taxon>Mortierellomycotina</taxon>
        <taxon>Mortierellomycetes</taxon>
        <taxon>Mortierellales</taxon>
        <taxon>Mortierellaceae</taxon>
        <taxon>Entomortierella</taxon>
    </lineage>
</organism>
<dbReference type="GO" id="GO:0005634">
    <property type="term" value="C:nucleus"/>
    <property type="evidence" value="ECO:0007669"/>
    <property type="project" value="UniProtKB-SubCell"/>
</dbReference>
<feature type="region of interest" description="Disordered" evidence="7">
    <location>
        <begin position="605"/>
        <end position="656"/>
    </location>
</feature>
<feature type="DNA-binding region" description="Homeobox" evidence="5">
    <location>
        <begin position="136"/>
        <end position="195"/>
    </location>
</feature>
<evidence type="ECO:0000259" key="8">
    <source>
        <dbReference type="PROSITE" id="PS50071"/>
    </source>
</evidence>
<comment type="subcellular location">
    <subcellularLocation>
        <location evidence="1 5 6">Nucleus</location>
    </subcellularLocation>
</comment>
<evidence type="ECO:0000256" key="2">
    <source>
        <dbReference type="ARBA" id="ARBA00023125"/>
    </source>
</evidence>
<dbReference type="Gene3D" id="1.10.10.60">
    <property type="entry name" value="Homeodomain-like"/>
    <property type="match status" value="1"/>
</dbReference>
<dbReference type="InterPro" id="IPR001356">
    <property type="entry name" value="HD"/>
</dbReference>
<evidence type="ECO:0000256" key="3">
    <source>
        <dbReference type="ARBA" id="ARBA00023155"/>
    </source>
</evidence>
<feature type="region of interest" description="Disordered" evidence="7">
    <location>
        <begin position="1"/>
        <end position="145"/>
    </location>
</feature>
<dbReference type="GO" id="GO:0000977">
    <property type="term" value="F:RNA polymerase II transcription regulatory region sequence-specific DNA binding"/>
    <property type="evidence" value="ECO:0007669"/>
    <property type="project" value="TreeGrafter"/>
</dbReference>
<keyword evidence="10" id="KW-1185">Reference proteome</keyword>
<evidence type="ECO:0000256" key="6">
    <source>
        <dbReference type="RuleBase" id="RU000682"/>
    </source>
</evidence>
<feature type="compositionally biased region" description="Low complexity" evidence="7">
    <location>
        <begin position="536"/>
        <end position="551"/>
    </location>
</feature>
<feature type="compositionally biased region" description="Polar residues" evidence="7">
    <location>
        <begin position="761"/>
        <end position="771"/>
    </location>
</feature>
<comment type="caution">
    <text evidence="9">The sequence shown here is derived from an EMBL/GenBank/DDBJ whole genome shotgun (WGS) entry which is preliminary data.</text>
</comment>
<feature type="region of interest" description="Disordered" evidence="7">
    <location>
        <begin position="430"/>
        <end position="483"/>
    </location>
</feature>
<evidence type="ECO:0000256" key="5">
    <source>
        <dbReference type="PROSITE-ProRule" id="PRU00108"/>
    </source>
</evidence>
<evidence type="ECO:0000256" key="4">
    <source>
        <dbReference type="ARBA" id="ARBA00023242"/>
    </source>
</evidence>
<feature type="region of interest" description="Disordered" evidence="7">
    <location>
        <begin position="287"/>
        <end position="328"/>
    </location>
</feature>
<gene>
    <name evidence="9" type="ORF">EMPS_05846</name>
</gene>
<dbReference type="PANTHER" id="PTHR24208">
    <property type="entry name" value="LIM/HOMEOBOX PROTEIN LHX"/>
    <property type="match status" value="1"/>
</dbReference>
<dbReference type="Proteomes" id="UP000827284">
    <property type="component" value="Unassembled WGS sequence"/>
</dbReference>
<feature type="compositionally biased region" description="Polar residues" evidence="7">
    <location>
        <begin position="106"/>
        <end position="119"/>
    </location>
</feature>